<dbReference type="Pfam" id="PF07942">
    <property type="entry name" value="CARME"/>
    <property type="match status" value="1"/>
</dbReference>
<dbReference type="AlphaFoldDB" id="A0A3N4M9L7"/>
<feature type="non-terminal residue" evidence="6">
    <location>
        <position position="1"/>
    </location>
</feature>
<reference evidence="6 7" key="1">
    <citation type="journal article" date="2018" name="Nat. Ecol. Evol.">
        <title>Pezizomycetes genomes reveal the molecular basis of ectomycorrhizal truffle lifestyle.</title>
        <authorList>
            <person name="Murat C."/>
            <person name="Payen T."/>
            <person name="Noel B."/>
            <person name="Kuo A."/>
            <person name="Morin E."/>
            <person name="Chen J."/>
            <person name="Kohler A."/>
            <person name="Krizsan K."/>
            <person name="Balestrini R."/>
            <person name="Da Silva C."/>
            <person name="Montanini B."/>
            <person name="Hainaut M."/>
            <person name="Levati E."/>
            <person name="Barry K.W."/>
            <person name="Belfiori B."/>
            <person name="Cichocki N."/>
            <person name="Clum A."/>
            <person name="Dockter R.B."/>
            <person name="Fauchery L."/>
            <person name="Guy J."/>
            <person name="Iotti M."/>
            <person name="Le Tacon F."/>
            <person name="Lindquist E.A."/>
            <person name="Lipzen A."/>
            <person name="Malagnac F."/>
            <person name="Mello A."/>
            <person name="Molinier V."/>
            <person name="Miyauchi S."/>
            <person name="Poulain J."/>
            <person name="Riccioni C."/>
            <person name="Rubini A."/>
            <person name="Sitrit Y."/>
            <person name="Splivallo R."/>
            <person name="Traeger S."/>
            <person name="Wang M."/>
            <person name="Zifcakova L."/>
            <person name="Wipf D."/>
            <person name="Zambonelli A."/>
            <person name="Paolocci F."/>
            <person name="Nowrousian M."/>
            <person name="Ottonello S."/>
            <person name="Baldrian P."/>
            <person name="Spatafora J.W."/>
            <person name="Henrissat B."/>
            <person name="Nagy L.G."/>
            <person name="Aury J.M."/>
            <person name="Wincker P."/>
            <person name="Grigoriev I.V."/>
            <person name="Bonfante P."/>
            <person name="Martin F.M."/>
        </authorList>
    </citation>
    <scope>NUCLEOTIDE SEQUENCE [LARGE SCALE GENOMIC DNA]</scope>
    <source>
        <strain evidence="6 7">ATCC MYA-4762</strain>
    </source>
</reference>
<keyword evidence="3" id="KW-0489">Methyltransferase</keyword>
<evidence type="ECO:0000313" key="6">
    <source>
        <dbReference type="EMBL" id="RPB29262.1"/>
    </source>
</evidence>
<dbReference type="EC" id="2.1.1.22" evidence="2"/>
<evidence type="ECO:0000256" key="4">
    <source>
        <dbReference type="ARBA" id="ARBA00022679"/>
    </source>
</evidence>
<evidence type="ECO:0000256" key="5">
    <source>
        <dbReference type="ARBA" id="ARBA00022691"/>
    </source>
</evidence>
<name>A0A3N4M9L7_9PEZI</name>
<gene>
    <name evidence="6" type="ORF">L211DRAFT_776908</name>
</gene>
<dbReference type="PANTHER" id="PTHR12303:SF6">
    <property type="entry name" value="CARNOSINE N-METHYLTRANSFERASE"/>
    <property type="match status" value="1"/>
</dbReference>
<dbReference type="InterPro" id="IPR029063">
    <property type="entry name" value="SAM-dependent_MTases_sf"/>
</dbReference>
<proteinExistence type="inferred from homology"/>
<evidence type="ECO:0000313" key="7">
    <source>
        <dbReference type="Proteomes" id="UP000267821"/>
    </source>
</evidence>
<keyword evidence="5" id="KW-0949">S-adenosyl-L-methionine</keyword>
<dbReference type="OrthoDB" id="978at2759"/>
<dbReference type="EMBL" id="ML121528">
    <property type="protein sequence ID" value="RPB29262.1"/>
    <property type="molecule type" value="Genomic_DNA"/>
</dbReference>
<evidence type="ECO:0000256" key="3">
    <source>
        <dbReference type="ARBA" id="ARBA00022603"/>
    </source>
</evidence>
<accession>A0A3N4M9L7</accession>
<keyword evidence="4" id="KW-0808">Transferase</keyword>
<dbReference type="InParanoid" id="A0A3N4M9L7"/>
<dbReference type="SMART" id="SM01296">
    <property type="entry name" value="N2227"/>
    <property type="match status" value="1"/>
</dbReference>
<sequence length="419" mass="46979">DPLSDPAELKALTSTLSSYYLYRRSAHLNLTHQRRKEYWALSRRHREILERAMSGTGCNAYLEVLSSLDAAIAENAEVAEGIFASGVGAFGVPAEFKKIGKGKKFKKPWWESHATPEDMEKVKSTLKQFYRDWALEGHAERERCYKPVLDELYEIKVLVPGAGLGRLAFDIVCAGFESQGNEFSYHQLVASNFVLNCTSKVNEFTIRPFIHSFSHHLTRQNHLRSVQIPDVHPGHLLINRTSTLPQNPYSSSPPPSSSTSTPSFPPYSLPATRFSMIAGDFLQCYASEGSTNAWDAVCTVFFIDTAPNVIAYVETIYRVLRKGGVWINLGPLLWHWEGREMPERSAGGTGGRRGRISGIEGTGSVELTLEEVLGVVEACGFRIEKRGLSQEGVRTGYIQDERSMLNYEYRAQYWVAVKI</sequence>
<dbReference type="FunCoup" id="A0A3N4M9L7">
    <property type="interactions" value="406"/>
</dbReference>
<dbReference type="GO" id="GO:0030735">
    <property type="term" value="F:carnosine N-methyltransferase activity"/>
    <property type="evidence" value="ECO:0007669"/>
    <property type="project" value="UniProtKB-EC"/>
</dbReference>
<dbReference type="PANTHER" id="PTHR12303">
    <property type="entry name" value="CARNOSINE N-METHYLTRANSFERASE"/>
    <property type="match status" value="1"/>
</dbReference>
<dbReference type="STRING" id="1051890.A0A3N4M9L7"/>
<dbReference type="SUPFAM" id="SSF53335">
    <property type="entry name" value="S-adenosyl-L-methionine-dependent methyltransferases"/>
    <property type="match status" value="1"/>
</dbReference>
<dbReference type="Proteomes" id="UP000267821">
    <property type="component" value="Unassembled WGS sequence"/>
</dbReference>
<organism evidence="6 7">
    <name type="scientific">Terfezia boudieri ATCC MYA-4762</name>
    <dbReference type="NCBI Taxonomy" id="1051890"/>
    <lineage>
        <taxon>Eukaryota</taxon>
        <taxon>Fungi</taxon>
        <taxon>Dikarya</taxon>
        <taxon>Ascomycota</taxon>
        <taxon>Pezizomycotina</taxon>
        <taxon>Pezizomycetes</taxon>
        <taxon>Pezizales</taxon>
        <taxon>Pezizaceae</taxon>
        <taxon>Terfezia</taxon>
    </lineage>
</organism>
<dbReference type="Gene3D" id="3.40.50.150">
    <property type="entry name" value="Vaccinia Virus protein VP39"/>
    <property type="match status" value="1"/>
</dbReference>
<dbReference type="InterPro" id="IPR012901">
    <property type="entry name" value="CARME"/>
</dbReference>
<evidence type="ECO:0000256" key="2">
    <source>
        <dbReference type="ARBA" id="ARBA00012003"/>
    </source>
</evidence>
<comment type="similarity">
    <text evidence="1">Belongs to the carnosine N-methyltransferase family.</text>
</comment>
<evidence type="ECO:0000256" key="1">
    <source>
        <dbReference type="ARBA" id="ARBA00010086"/>
    </source>
</evidence>
<dbReference type="GO" id="GO:0032259">
    <property type="term" value="P:methylation"/>
    <property type="evidence" value="ECO:0007669"/>
    <property type="project" value="UniProtKB-KW"/>
</dbReference>
<keyword evidence="7" id="KW-1185">Reference proteome</keyword>
<protein>
    <recommendedName>
        <fullName evidence="2">carnosine N-methyltransferase</fullName>
        <ecNumber evidence="2">2.1.1.22</ecNumber>
    </recommendedName>
</protein>